<dbReference type="Proteomes" id="UP000887576">
    <property type="component" value="Unplaced"/>
</dbReference>
<name>A0AC34QQK0_9BILA</name>
<protein>
    <submittedName>
        <fullName evidence="2">Laminin G domain-containing protein</fullName>
    </submittedName>
</protein>
<dbReference type="WBParaSite" id="JU765_v2.g18457.t1">
    <property type="protein sequence ID" value="JU765_v2.g18457.t1"/>
    <property type="gene ID" value="JU765_v2.g18457"/>
</dbReference>
<reference evidence="2" key="1">
    <citation type="submission" date="2022-11" db="UniProtKB">
        <authorList>
            <consortium name="WormBaseParasite"/>
        </authorList>
    </citation>
    <scope>IDENTIFICATION</scope>
</reference>
<accession>A0AC34QQK0</accession>
<organism evidence="1 2">
    <name type="scientific">Panagrolaimus sp. JU765</name>
    <dbReference type="NCBI Taxonomy" id="591449"/>
    <lineage>
        <taxon>Eukaryota</taxon>
        <taxon>Metazoa</taxon>
        <taxon>Ecdysozoa</taxon>
        <taxon>Nematoda</taxon>
        <taxon>Chromadorea</taxon>
        <taxon>Rhabditida</taxon>
        <taxon>Tylenchina</taxon>
        <taxon>Panagrolaimomorpha</taxon>
        <taxon>Panagrolaimoidea</taxon>
        <taxon>Panagrolaimidae</taxon>
        <taxon>Panagrolaimus</taxon>
    </lineage>
</organism>
<sequence length="227" mass="25215">MNFNLLAVVIFLVNFITGYDIPGDEETDVDLLTPLENLINTDPRVYRTKGLDGLPAVGIQRGVEIVVPYRIYLPRKFYKNFAIVASIKPKDNQGGYLFAVVNAFDTVVDLGLLLAPAGRDQTNISLVYTDSQTQSHSTVIASFLVPAFTNQWTQMALEVVGDSVALYFRCMRFATRQQRKRCPVAVASVAPTTGFVVQNFEPTSFGGKFVDWIVWQDSAQSQSELGF</sequence>
<proteinExistence type="predicted"/>
<evidence type="ECO:0000313" key="1">
    <source>
        <dbReference type="Proteomes" id="UP000887576"/>
    </source>
</evidence>
<evidence type="ECO:0000313" key="2">
    <source>
        <dbReference type="WBParaSite" id="JU765_v2.g18457.t1"/>
    </source>
</evidence>